<protein>
    <submittedName>
        <fullName evidence="1">Uncharacterized protein</fullName>
    </submittedName>
</protein>
<dbReference type="EMBL" id="UINC01096182">
    <property type="protein sequence ID" value="SVC52852.1"/>
    <property type="molecule type" value="Genomic_DNA"/>
</dbReference>
<name>A0A382MZF8_9ZZZZ</name>
<feature type="non-terminal residue" evidence="1">
    <location>
        <position position="30"/>
    </location>
</feature>
<evidence type="ECO:0000313" key="1">
    <source>
        <dbReference type="EMBL" id="SVC52852.1"/>
    </source>
</evidence>
<reference evidence="1" key="1">
    <citation type="submission" date="2018-05" db="EMBL/GenBank/DDBJ databases">
        <authorList>
            <person name="Lanie J.A."/>
            <person name="Ng W.-L."/>
            <person name="Kazmierczak K.M."/>
            <person name="Andrzejewski T.M."/>
            <person name="Davidsen T.M."/>
            <person name="Wayne K.J."/>
            <person name="Tettelin H."/>
            <person name="Glass J.I."/>
            <person name="Rusch D."/>
            <person name="Podicherti R."/>
            <person name="Tsui H.-C.T."/>
            <person name="Winkler M.E."/>
        </authorList>
    </citation>
    <scope>NUCLEOTIDE SEQUENCE</scope>
</reference>
<proteinExistence type="predicted"/>
<dbReference type="AlphaFoldDB" id="A0A382MZF8"/>
<organism evidence="1">
    <name type="scientific">marine metagenome</name>
    <dbReference type="NCBI Taxonomy" id="408172"/>
    <lineage>
        <taxon>unclassified sequences</taxon>
        <taxon>metagenomes</taxon>
        <taxon>ecological metagenomes</taxon>
    </lineage>
</organism>
<gene>
    <name evidence="1" type="ORF">METZ01_LOCUS305706</name>
</gene>
<accession>A0A382MZF8</accession>
<sequence length="30" mass="3120">MGIGGFASTGHGHWLAQVFTSGRLAGKFID</sequence>